<feature type="compositionally biased region" description="Low complexity" evidence="2">
    <location>
        <begin position="204"/>
        <end position="228"/>
    </location>
</feature>
<feature type="region of interest" description="Disordered" evidence="2">
    <location>
        <begin position="1295"/>
        <end position="1319"/>
    </location>
</feature>
<evidence type="ECO:0000313" key="3">
    <source>
        <dbReference type="EMBL" id="CUE77197.1"/>
    </source>
</evidence>
<reference evidence="4" key="1">
    <citation type="submission" date="2015-09" db="EMBL/GenBank/DDBJ databases">
        <authorList>
            <consortium name="Pathogen Informatics"/>
        </authorList>
    </citation>
    <scope>NUCLEOTIDE SEQUENCE [LARGE SCALE GENOMIC DNA]</scope>
    <source>
        <strain evidence="4">Lake Konstanz</strain>
    </source>
</reference>
<feature type="region of interest" description="Disordered" evidence="2">
    <location>
        <begin position="158"/>
        <end position="181"/>
    </location>
</feature>
<feature type="compositionally biased region" description="Low complexity" evidence="2">
    <location>
        <begin position="517"/>
        <end position="537"/>
    </location>
</feature>
<sequence>MALRKKIAFQAMLMSKLGNPSTIEGNDEDNGLALNDAHSSNATVQNAAIGEELKKRFIGGGAAASNLDPLAASNMPPRPSILLPVSSEAAFISAGRPAEWRSSIPAVTELLCWVTQQSLVTPLDTAAFYQNACAQKQQSISNLDGSLVLPDVVSPTATPRAAATNHAKPATGAAQRSAPDQPTVATQIAELCFRGAATFVSDATQQQSSATSSAPSNATSGAASGRSGPPAPPPFPFSADSQADSLITSKSVQLLATHMSRLQELLHQQAPASSTDAKPLPTTKPSPQGAANRRASSAGGAQLQSPQSSAAAADRPRQLPRHECSTQSYVAVWDTTQNAAVIMWRERRGGKLLHRALTAVGHALRQALLPSTFVCPISLSCVFDGHVVSIVWLGSLCSTIPVPLLDEPSNSSPTSTLVAPALHIVSAILRPLHYNDELRQQRDQQQSSPTSAATTATGSIVNRQELLLAAYPGYSSRYWVLPSETLLNCMSDTVFRTEWLLPDFITYTANNLGATHSNAASPTAPRSSSSMPQSSQPPGGGGQLTSTQSNGSMLNIRIERLVDTLFGMALRTFPIPVVQRAGAFLRSIFHSQGVPLRELLEVRRLLMKRDVNPKLVLSVERVRKLQAEMCSLMAAEAVGRVLKHICLLPAHELLRDCMAPVCLPTATTTIATAAAVATDARIPPSISAAASKKLLMSLPSLKNIFASLSPPPVLDEDFLRSVLGAEFAAETSSSTTTLDSSLSAAAQRALRANLVVQLFERCPAFVSHVVAPRVVQKFPVRAEQTLATSIPLSSSNGAFSSSTNAVASSSVMTMKDIIGYLRHSLGVDFTPTTSPSSSVSVVAPAAPVVLTSDPTVPSTYPQPPQGVAVPPSRSPRQVHVLADTSASTAATMDGQFEVEPTPSSDAVPATKNASATTPILSASVTPRTSALIHAGGRPPSMTLPPSSSSTPHSTAASQNTFLTKLHLFSVQCVFLYGGVNATFTMPNFVVCSYADRTQALITDMQRCGGFATDAASGALASLSITVAAAGLLVGISLANTAEAFGLKAGAGAREMALRTVRNPSASAPPPVYSFLLTTTRIIRALFGTIKDQQGQGAAAAQAPPITTSSASGAPASILSTSNSSQFLSPRPPQHTAASGGVSDDAGITPTPSLSQQRLLNGSLLSASGGGGGGGNDDTNSTGSGSNNSFGTDGAAARRHSSVVVVPSSSTLSNVAPQVAWKQLQKLLLIPIELAYISLLKLLPMPTSTAATTTSGGSTNELRGIDKISVHPSDALWAQELIKRILQQGLPLPSELQRHSVQSDSNDPNVGGGSSTDQSKSFARRSFSLNDGASSSSGVFASSQSLGISTSVGNFSGPPNPNGTSTRSSSFAHGNPSSSTEPSSTVTTSVVTIEIASTTGAGEASATTPRQAAAPPPIPLGAPPSSDNHYGLPSASSHIKITVKKGSENDQQQASALSNSQRQALCRSWLQVLSLSLRSDDATQGQGGYQSWAPVSETSLRYLWYGLITLSTVADDNISDPSAPTSMQTGASIRRKSVVLSGTTKDAHPSSTVLQSEVVKISSEASSSAGSDAKLQQLLFGGQWDPLVEGPMIALCLAIVSQHCFPTKTSRGGAIASTAPSGGDVPSSNDLSMKSASVLSASATFSPQHGSRAASQHLFWDPTVTKSLAAHMLRMVLGSMFVSEEAATKKPSVPKASASAASSNSVAPESSFQATQLPAHWQRLTAMLLAVSTRGNHRQSDDTTENPAVTTTPVPYLALTAALVAASSTTTTTSLLPACCVQQILNSLHASSAPSYFKQSCTTSSAAPWGVETQLLPIMMAEQTEWFKSSLIPFLASGDGEATSDNAVVSPALKQVLLGLVTDVLGQHPSASKNLVAGVKSAATSSNSKNTGNATTSTTSSSVPLFCSAACKTKTTKALQVHYPAASVGTTAAATTSSRVKSEAISAVLFADDNDATPATPIAAPPPLTRVAESTVPQELMAQVKSLEEEVRQYFKQMTDENTTLEGDVASLQQQLDKKLAAQKQQELNDEQEFKAAKKVLDEQNLLVRSQLQLAQELVLLERNVVQRRIAEVKHTSLSSKHWYTSSAQ</sequence>
<protein>
    <submittedName>
        <fullName evidence="3">Transmembrane protein, putative</fullName>
    </submittedName>
</protein>
<feature type="compositionally biased region" description="Polar residues" evidence="2">
    <location>
        <begin position="1298"/>
        <end position="1307"/>
    </location>
</feature>
<feature type="region of interest" description="Disordered" evidence="2">
    <location>
        <begin position="204"/>
        <end position="241"/>
    </location>
</feature>
<feature type="region of interest" description="Disordered" evidence="2">
    <location>
        <begin position="1609"/>
        <end position="1629"/>
    </location>
</feature>
<dbReference type="EMBL" id="CYKH01000189">
    <property type="protein sequence ID" value="CUE77197.1"/>
    <property type="molecule type" value="Genomic_DNA"/>
</dbReference>
<feature type="coiled-coil region" evidence="1">
    <location>
        <begin position="1983"/>
        <end position="2028"/>
    </location>
</feature>
<feature type="region of interest" description="Disordered" evidence="2">
    <location>
        <begin position="268"/>
        <end position="322"/>
    </location>
</feature>
<keyword evidence="4" id="KW-1185">Reference proteome</keyword>
<dbReference type="Proteomes" id="UP000051952">
    <property type="component" value="Unassembled WGS sequence"/>
</dbReference>
<keyword evidence="3" id="KW-0812">Transmembrane</keyword>
<dbReference type="VEuPathDB" id="TriTrypDB:BSAL_56250"/>
<proteinExistence type="predicted"/>
<gene>
    <name evidence="3" type="ORF">BSAL_56250</name>
</gene>
<name>A0A0S4IN41_BODSA</name>
<feature type="region of interest" description="Disordered" evidence="2">
    <location>
        <begin position="935"/>
        <end position="955"/>
    </location>
</feature>
<evidence type="ECO:0000313" key="4">
    <source>
        <dbReference type="Proteomes" id="UP000051952"/>
    </source>
</evidence>
<organism evidence="3 4">
    <name type="scientific">Bodo saltans</name>
    <name type="common">Flagellated protozoan</name>
    <dbReference type="NCBI Taxonomy" id="75058"/>
    <lineage>
        <taxon>Eukaryota</taxon>
        <taxon>Discoba</taxon>
        <taxon>Euglenozoa</taxon>
        <taxon>Kinetoplastea</taxon>
        <taxon>Metakinetoplastina</taxon>
        <taxon>Eubodonida</taxon>
        <taxon>Bodonidae</taxon>
        <taxon>Bodo</taxon>
    </lineage>
</organism>
<feature type="region of interest" description="Disordered" evidence="2">
    <location>
        <begin position="1119"/>
        <end position="1193"/>
    </location>
</feature>
<feature type="compositionally biased region" description="Low complexity" evidence="2">
    <location>
        <begin position="938"/>
        <end position="955"/>
    </location>
</feature>
<feature type="region of interest" description="Disordered" evidence="2">
    <location>
        <begin position="516"/>
        <end position="549"/>
    </location>
</feature>
<feature type="compositionally biased region" description="Low complexity" evidence="2">
    <location>
        <begin position="1375"/>
        <end position="1412"/>
    </location>
</feature>
<feature type="compositionally biased region" description="Polar residues" evidence="2">
    <location>
        <begin position="1361"/>
        <end position="1371"/>
    </location>
</feature>
<accession>A0A0S4IN41</accession>
<keyword evidence="1" id="KW-0175">Coiled coil</keyword>
<feature type="compositionally biased region" description="Polar residues" evidence="2">
    <location>
        <begin position="1149"/>
        <end position="1158"/>
    </location>
</feature>
<evidence type="ECO:0000256" key="1">
    <source>
        <dbReference type="SAM" id="Coils"/>
    </source>
</evidence>
<keyword evidence="3" id="KW-0472">Membrane</keyword>
<feature type="region of interest" description="Disordered" evidence="2">
    <location>
        <begin position="854"/>
        <end position="874"/>
    </location>
</feature>
<feature type="compositionally biased region" description="Low complexity" evidence="2">
    <location>
        <begin position="289"/>
        <end position="313"/>
    </location>
</feature>
<feature type="compositionally biased region" description="Low complexity" evidence="2">
    <location>
        <begin position="1176"/>
        <end position="1193"/>
    </location>
</feature>
<feature type="region of interest" description="Disordered" evidence="2">
    <location>
        <begin position="1350"/>
        <end position="1433"/>
    </location>
</feature>
<evidence type="ECO:0000256" key="2">
    <source>
        <dbReference type="SAM" id="MobiDB-lite"/>
    </source>
</evidence>